<evidence type="ECO:0000256" key="1">
    <source>
        <dbReference type="ARBA" id="ARBA00022801"/>
    </source>
</evidence>
<dbReference type="EMBL" id="JADGJH010003038">
    <property type="protein sequence ID" value="KAJ3093551.1"/>
    <property type="molecule type" value="Genomic_DNA"/>
</dbReference>
<keyword evidence="4" id="KW-0812">Transmembrane</keyword>
<sequence>MEKVDGTDAATAYQKKKRILIIGAAAVVVIAVAAGLGGYFGTRHNNSSSNDNANSNSSNPNTGSPTSAPSGSFIGYWGQSTSNNGLDIVKGVGMRPLDPTIAQRPLQFYCDLGYYSTINLAFLTEFGGGGGVNNFTINFSSSAGYVWNGTAEANQYNMLALGQNITYCQKKDVKIVLSLGGDAHSNYFWATGDGYNYANLFYNAFLGGPNNTVKPFGNDVFLNGIELDIEKNAADVTAGANSSAWTSEMVTFVKTLRQLSPDSIIAAVPQCSLTYPGYIGKDKNIGDLLAQTPNTFNYISIQYYNNIECTYPFGFNYNKWKDLFNGTIYVAIPGDWIAAQTGGFLTPPALQAVYNSIKNDSQFGGIAVYDVSSSNSPGRAWTVSDYSDPPVSNYSLTIHRMLQGYTVAEPSAAPSGIQLYDTDPEFTYRCGGTWTYANETCSATQCNLSTGGCLVVENATWINSVGRLCKWGVIVLGGGNLIICASGEFGDSVDNVGAGINGSGESCRSWANSVDGRGVIDARRGTQRLVRRGQRRGTRCRLQRGHQIFALQRLLVPHKVARVSRAVVPRKVVRTLQYRNVRVYRADILDRPVLHTHLYAPNSPHAVLPVSDKQVLVACKKSISQLKTNPHHL</sequence>
<keyword evidence="4" id="KW-0472">Membrane</keyword>
<dbReference type="PANTHER" id="PTHR45708">
    <property type="entry name" value="ENDOCHITINASE"/>
    <property type="match status" value="1"/>
</dbReference>
<protein>
    <submittedName>
        <fullName evidence="6">Chitinase 1</fullName>
    </submittedName>
</protein>
<gene>
    <name evidence="6" type="primary">CHT1_3</name>
    <name evidence="6" type="ORF">HK100_006550</name>
</gene>
<evidence type="ECO:0000259" key="5">
    <source>
        <dbReference type="PROSITE" id="PS51910"/>
    </source>
</evidence>
<evidence type="ECO:0000256" key="3">
    <source>
        <dbReference type="SAM" id="MobiDB-lite"/>
    </source>
</evidence>
<proteinExistence type="predicted"/>
<comment type="caution">
    <text evidence="6">The sequence shown here is derived from an EMBL/GenBank/DDBJ whole genome shotgun (WGS) entry which is preliminary data.</text>
</comment>
<evidence type="ECO:0000313" key="6">
    <source>
        <dbReference type="EMBL" id="KAJ3093551.1"/>
    </source>
</evidence>
<dbReference type="InterPro" id="IPR001223">
    <property type="entry name" value="Glyco_hydro18_cat"/>
</dbReference>
<feature type="region of interest" description="Disordered" evidence="3">
    <location>
        <begin position="47"/>
        <end position="67"/>
    </location>
</feature>
<organism evidence="6 7">
    <name type="scientific">Physocladia obscura</name>
    <dbReference type="NCBI Taxonomy" id="109957"/>
    <lineage>
        <taxon>Eukaryota</taxon>
        <taxon>Fungi</taxon>
        <taxon>Fungi incertae sedis</taxon>
        <taxon>Chytridiomycota</taxon>
        <taxon>Chytridiomycota incertae sedis</taxon>
        <taxon>Chytridiomycetes</taxon>
        <taxon>Chytridiales</taxon>
        <taxon>Chytriomycetaceae</taxon>
        <taxon>Physocladia</taxon>
    </lineage>
</organism>
<feature type="domain" description="GH18" evidence="5">
    <location>
        <begin position="71"/>
        <end position="394"/>
    </location>
</feature>
<dbReference type="AlphaFoldDB" id="A0AAD5SQB5"/>
<keyword evidence="4" id="KW-1133">Transmembrane helix</keyword>
<name>A0AAD5SQB5_9FUNG</name>
<dbReference type="GO" id="GO:0004568">
    <property type="term" value="F:chitinase activity"/>
    <property type="evidence" value="ECO:0007669"/>
    <property type="project" value="TreeGrafter"/>
</dbReference>
<evidence type="ECO:0000256" key="4">
    <source>
        <dbReference type="SAM" id="Phobius"/>
    </source>
</evidence>
<accession>A0AAD5SQB5</accession>
<dbReference type="PANTHER" id="PTHR45708:SF49">
    <property type="entry name" value="ENDOCHITINASE"/>
    <property type="match status" value="1"/>
</dbReference>
<dbReference type="Gene3D" id="3.20.20.80">
    <property type="entry name" value="Glycosidases"/>
    <property type="match status" value="1"/>
</dbReference>
<dbReference type="InterPro" id="IPR017853">
    <property type="entry name" value="GH"/>
</dbReference>
<keyword evidence="7" id="KW-1185">Reference proteome</keyword>
<evidence type="ECO:0000313" key="7">
    <source>
        <dbReference type="Proteomes" id="UP001211907"/>
    </source>
</evidence>
<feature type="transmembrane region" description="Helical" evidence="4">
    <location>
        <begin position="20"/>
        <end position="40"/>
    </location>
</feature>
<dbReference type="PROSITE" id="PS51910">
    <property type="entry name" value="GH18_2"/>
    <property type="match status" value="1"/>
</dbReference>
<keyword evidence="2" id="KW-0326">Glycosidase</keyword>
<dbReference type="GO" id="GO:0005975">
    <property type="term" value="P:carbohydrate metabolic process"/>
    <property type="evidence" value="ECO:0007669"/>
    <property type="project" value="InterPro"/>
</dbReference>
<dbReference type="Proteomes" id="UP001211907">
    <property type="component" value="Unassembled WGS sequence"/>
</dbReference>
<evidence type="ECO:0000256" key="2">
    <source>
        <dbReference type="ARBA" id="ARBA00023295"/>
    </source>
</evidence>
<reference evidence="6" key="1">
    <citation type="submission" date="2020-05" db="EMBL/GenBank/DDBJ databases">
        <title>Phylogenomic resolution of chytrid fungi.</title>
        <authorList>
            <person name="Stajich J.E."/>
            <person name="Amses K."/>
            <person name="Simmons R."/>
            <person name="Seto K."/>
            <person name="Myers J."/>
            <person name="Bonds A."/>
            <person name="Quandt C.A."/>
            <person name="Barry K."/>
            <person name="Liu P."/>
            <person name="Grigoriev I."/>
            <person name="Longcore J.E."/>
            <person name="James T.Y."/>
        </authorList>
    </citation>
    <scope>NUCLEOTIDE SEQUENCE</scope>
    <source>
        <strain evidence="6">JEL0513</strain>
    </source>
</reference>
<dbReference type="SUPFAM" id="SSF51445">
    <property type="entry name" value="(Trans)glycosidases"/>
    <property type="match status" value="1"/>
</dbReference>
<keyword evidence="1" id="KW-0378">Hydrolase</keyword>
<dbReference type="InterPro" id="IPR050542">
    <property type="entry name" value="Glycosyl_Hydrlase18_Chitinase"/>
</dbReference>
<dbReference type="GO" id="GO:0005576">
    <property type="term" value="C:extracellular region"/>
    <property type="evidence" value="ECO:0007669"/>
    <property type="project" value="TreeGrafter"/>
</dbReference>